<dbReference type="PRINTS" id="PR00080">
    <property type="entry name" value="SDRFAMILY"/>
</dbReference>
<name>F7BGH4_CIOIN</name>
<keyword evidence="3" id="KW-1133">Transmembrane helix</keyword>
<dbReference type="GeneID" id="100182258"/>
<organism evidence="4 5">
    <name type="scientific">Ciona intestinalis</name>
    <name type="common">Transparent sea squirt</name>
    <name type="synonym">Ascidia intestinalis</name>
    <dbReference type="NCBI Taxonomy" id="7719"/>
    <lineage>
        <taxon>Eukaryota</taxon>
        <taxon>Metazoa</taxon>
        <taxon>Chordata</taxon>
        <taxon>Tunicata</taxon>
        <taxon>Ascidiacea</taxon>
        <taxon>Phlebobranchia</taxon>
        <taxon>Cionidae</taxon>
        <taxon>Ciona</taxon>
    </lineage>
</organism>
<dbReference type="Ensembl" id="ENSCINT00000014692.3">
    <property type="protein sequence ID" value="ENSCINP00000014692.3"/>
    <property type="gene ID" value="ENSCING00000007154.3"/>
</dbReference>
<reference evidence="5" key="1">
    <citation type="journal article" date="2002" name="Science">
        <title>The draft genome of Ciona intestinalis: insights into chordate and vertebrate origins.</title>
        <authorList>
            <person name="Dehal P."/>
            <person name="Satou Y."/>
            <person name="Campbell R.K."/>
            <person name="Chapman J."/>
            <person name="Degnan B."/>
            <person name="De Tomaso A."/>
            <person name="Davidson B."/>
            <person name="Di Gregorio A."/>
            <person name="Gelpke M."/>
            <person name="Goodstein D.M."/>
            <person name="Harafuji N."/>
            <person name="Hastings K.E."/>
            <person name="Ho I."/>
            <person name="Hotta K."/>
            <person name="Huang W."/>
            <person name="Kawashima T."/>
            <person name="Lemaire P."/>
            <person name="Martinez D."/>
            <person name="Meinertzhagen I.A."/>
            <person name="Necula S."/>
            <person name="Nonaka M."/>
            <person name="Putnam N."/>
            <person name="Rash S."/>
            <person name="Saiga H."/>
            <person name="Satake M."/>
            <person name="Terry A."/>
            <person name="Yamada L."/>
            <person name="Wang H.G."/>
            <person name="Awazu S."/>
            <person name="Azumi K."/>
            <person name="Boore J."/>
            <person name="Branno M."/>
            <person name="Chin-Bow S."/>
            <person name="DeSantis R."/>
            <person name="Doyle S."/>
            <person name="Francino P."/>
            <person name="Keys D.N."/>
            <person name="Haga S."/>
            <person name="Hayashi H."/>
            <person name="Hino K."/>
            <person name="Imai K.S."/>
            <person name="Inaba K."/>
            <person name="Kano S."/>
            <person name="Kobayashi K."/>
            <person name="Kobayashi M."/>
            <person name="Lee B.I."/>
            <person name="Makabe K.W."/>
            <person name="Manohar C."/>
            <person name="Matassi G."/>
            <person name="Medina M."/>
            <person name="Mochizuki Y."/>
            <person name="Mount S."/>
            <person name="Morishita T."/>
            <person name="Miura S."/>
            <person name="Nakayama A."/>
            <person name="Nishizaka S."/>
            <person name="Nomoto H."/>
            <person name="Ohta F."/>
            <person name="Oishi K."/>
            <person name="Rigoutsos I."/>
            <person name="Sano M."/>
            <person name="Sasaki A."/>
            <person name="Sasakura Y."/>
            <person name="Shoguchi E."/>
            <person name="Shin-i T."/>
            <person name="Spagnuolo A."/>
            <person name="Stainier D."/>
            <person name="Suzuki M.M."/>
            <person name="Tassy O."/>
            <person name="Takatori N."/>
            <person name="Tokuoka M."/>
            <person name="Yagi K."/>
            <person name="Yoshizaki F."/>
            <person name="Wada S."/>
            <person name="Zhang C."/>
            <person name="Hyatt P.D."/>
            <person name="Larimer F."/>
            <person name="Detter C."/>
            <person name="Doggett N."/>
            <person name="Glavina T."/>
            <person name="Hawkins T."/>
            <person name="Richardson P."/>
            <person name="Lucas S."/>
            <person name="Kohara Y."/>
            <person name="Levine M."/>
            <person name="Satoh N."/>
            <person name="Rokhsar D.S."/>
        </authorList>
    </citation>
    <scope>NUCLEOTIDE SEQUENCE [LARGE SCALE GENOMIC DNA]</scope>
</reference>
<evidence type="ECO:0000256" key="2">
    <source>
        <dbReference type="RuleBase" id="RU000363"/>
    </source>
</evidence>
<protein>
    <submittedName>
        <fullName evidence="4">Dehydrogenase/reductase SDR family member 13-like</fullName>
    </submittedName>
</protein>
<dbReference type="PANTHER" id="PTHR43157">
    <property type="entry name" value="PHOSPHATIDYLINOSITOL-GLYCAN BIOSYNTHESIS CLASS F PROTEIN-RELATED"/>
    <property type="match status" value="1"/>
</dbReference>
<evidence type="ECO:0000313" key="5">
    <source>
        <dbReference type="Proteomes" id="UP000008144"/>
    </source>
</evidence>
<dbReference type="Proteomes" id="UP000008144">
    <property type="component" value="Chromosome 7"/>
</dbReference>
<dbReference type="InterPro" id="IPR036291">
    <property type="entry name" value="NAD(P)-bd_dom_sf"/>
</dbReference>
<keyword evidence="1" id="KW-0560">Oxidoreductase</keyword>
<accession>A0A1W2WKD5</accession>
<keyword evidence="3" id="KW-0812">Transmembrane</keyword>
<gene>
    <name evidence="4" type="primary">LOC100182258</name>
</gene>
<evidence type="ECO:0000256" key="1">
    <source>
        <dbReference type="ARBA" id="ARBA00023002"/>
    </source>
</evidence>
<dbReference type="PANTHER" id="PTHR43157:SF64">
    <property type="entry name" value="RETINOL DEHYDROGENASE 14"/>
    <property type="match status" value="1"/>
</dbReference>
<dbReference type="PRINTS" id="PR00081">
    <property type="entry name" value="GDHRDH"/>
</dbReference>
<dbReference type="GeneTree" id="ENSGT00940000162345"/>
<sequence>MSRFRVIVWSSLICAVAYLWIVFIKRGPICVSNKRLDGKTVLITGGNTGVGEATVFEVAKLGARIVIASRNKTKSEDVKIRVVKATGNQNIRVMELDLGDFDSVRKFVKNFNETEEHLDFLINNAGLLGIYGQTKQGINKLYAVNHFGPFLLTNLLLPKMKEQSKSRPVRIINLSSSAHRASPLDFSKIYEPAEGVLENFRVYSNTKLATIYFTTELLKRIEGFDISTYAVHPGYISSELFENFPVPFNYIGRIPLILFSKSTYYGCQTTMYCMLDDMVTEFSGHYFASCRKTEPQSFAHNQTAAQKLWQLSLEITEFSEQ</sequence>
<reference evidence="4" key="3">
    <citation type="submission" date="2025-08" db="UniProtKB">
        <authorList>
            <consortium name="Ensembl"/>
        </authorList>
    </citation>
    <scope>IDENTIFICATION</scope>
</reference>
<dbReference type="InParanoid" id="F7BGH4"/>
<accession>F7BGH4</accession>
<dbReference type="OMA" id="EYCDADA"/>
<feature type="transmembrane region" description="Helical" evidence="3">
    <location>
        <begin position="6"/>
        <end position="24"/>
    </location>
</feature>
<dbReference type="Gene3D" id="3.40.50.720">
    <property type="entry name" value="NAD(P)-binding Rossmann-like Domain"/>
    <property type="match status" value="1"/>
</dbReference>
<dbReference type="InterPro" id="IPR002347">
    <property type="entry name" value="SDR_fam"/>
</dbReference>
<proteinExistence type="inferred from homology"/>
<dbReference type="Pfam" id="PF00106">
    <property type="entry name" value="adh_short"/>
    <property type="match status" value="1"/>
</dbReference>
<reference evidence="4" key="4">
    <citation type="submission" date="2025-09" db="UniProtKB">
        <authorList>
            <consortium name="Ensembl"/>
        </authorList>
    </citation>
    <scope>IDENTIFICATION</scope>
</reference>
<evidence type="ECO:0000313" key="4">
    <source>
        <dbReference type="Ensembl" id="ENSCINP00000014692.3"/>
    </source>
</evidence>
<dbReference type="HOGENOM" id="CLU_010194_44_5_1"/>
<dbReference type="CDD" id="cd05327">
    <property type="entry name" value="retinol-DH_like_SDR_c_like"/>
    <property type="match status" value="1"/>
</dbReference>
<dbReference type="KEGG" id="cin:100182258"/>
<dbReference type="EMBL" id="EAAA01002457">
    <property type="status" value="NOT_ANNOTATED_CDS"/>
    <property type="molecule type" value="Genomic_DNA"/>
</dbReference>
<dbReference type="AlphaFoldDB" id="F7BGH4"/>
<dbReference type="OrthoDB" id="191139at2759"/>
<keyword evidence="3" id="KW-0472">Membrane</keyword>
<dbReference type="SUPFAM" id="SSF51735">
    <property type="entry name" value="NAD(P)-binding Rossmann-fold domains"/>
    <property type="match status" value="1"/>
</dbReference>
<evidence type="ECO:0000256" key="3">
    <source>
        <dbReference type="SAM" id="Phobius"/>
    </source>
</evidence>
<comment type="similarity">
    <text evidence="2">Belongs to the short-chain dehydrogenases/reductases (SDR) family.</text>
</comment>
<dbReference type="GO" id="GO:0016491">
    <property type="term" value="F:oxidoreductase activity"/>
    <property type="evidence" value="ECO:0007669"/>
    <property type="project" value="UniProtKB-KW"/>
</dbReference>
<keyword evidence="5" id="KW-1185">Reference proteome</keyword>
<dbReference type="RefSeq" id="XP_002130108.1">
    <property type="nucleotide sequence ID" value="XM_002130072.4"/>
</dbReference>
<reference evidence="4" key="2">
    <citation type="journal article" date="2008" name="Genome Biol.">
        <title>Improved genome assembly and evidence-based global gene model set for the chordate Ciona intestinalis: new insight into intron and operon populations.</title>
        <authorList>
            <person name="Satou Y."/>
            <person name="Mineta K."/>
            <person name="Ogasawara M."/>
            <person name="Sasakura Y."/>
            <person name="Shoguchi E."/>
            <person name="Ueno K."/>
            <person name="Yamada L."/>
            <person name="Matsumoto J."/>
            <person name="Wasserscheid J."/>
            <person name="Dewar K."/>
            <person name="Wiley G.B."/>
            <person name="Macmil S.L."/>
            <person name="Roe B.A."/>
            <person name="Zeller R.W."/>
            <person name="Hastings K.E."/>
            <person name="Lemaire P."/>
            <person name="Lindquist E."/>
            <person name="Endo T."/>
            <person name="Hotta K."/>
            <person name="Inaba K."/>
        </authorList>
    </citation>
    <scope>NUCLEOTIDE SEQUENCE [LARGE SCALE GENOMIC DNA]</scope>
    <source>
        <strain evidence="4">wild type</strain>
    </source>
</reference>